<accession>A0A1I3NHH9</accession>
<keyword evidence="6" id="KW-0686">Riboflavin biosynthesis</keyword>
<reference evidence="14" key="1">
    <citation type="submission" date="2016-10" db="EMBL/GenBank/DDBJ databases">
        <authorList>
            <person name="Varghese N."/>
            <person name="Submissions S."/>
        </authorList>
    </citation>
    <scope>NUCLEOTIDE SEQUENCE [LARGE SCALE GENOMIC DNA]</scope>
    <source>
        <strain evidence="14">DSM 17908</strain>
    </source>
</reference>
<evidence type="ECO:0000256" key="4">
    <source>
        <dbReference type="ARBA" id="ARBA00012827"/>
    </source>
</evidence>
<dbReference type="NCBIfam" id="NF009566">
    <property type="entry name" value="PRK13020.1"/>
    <property type="match status" value="1"/>
</dbReference>
<dbReference type="NCBIfam" id="TIGR00187">
    <property type="entry name" value="ribE"/>
    <property type="match status" value="1"/>
</dbReference>
<evidence type="ECO:0000256" key="10">
    <source>
        <dbReference type="PROSITE-ProRule" id="PRU00524"/>
    </source>
</evidence>
<sequence length="214" mass="23872">MFTGIVQGKAPIVAIDEKTHFRIHTVKFPAELLSGIETGASVSHNGCCLTVTKIDGDLVSFDLMKETLRLTNLGELEIGDLVNLERAAKFGDEIGGHLMSGHIITTAEIAKIFTSENNHEIWFRVHDKQLMKYILHKGFIGIDGISLTIGDVVNNRFCVHLIPETLERTTLGKKRLEEKVNIEIDPQTQAVVDTVERVMAQKEQTKLLIQAEEQ</sequence>
<evidence type="ECO:0000256" key="1">
    <source>
        <dbReference type="ARBA" id="ARBA00000968"/>
    </source>
</evidence>
<comment type="function">
    <text evidence="2">Catalyzes the dismutation of two molecules of 6,7-dimethyl-8-ribityllumazine, resulting in the formation of riboflavin and 5-amino-6-(D-ribitylamino)uracil.</text>
</comment>
<dbReference type="InterPro" id="IPR026017">
    <property type="entry name" value="Lumazine-bd_dom"/>
</dbReference>
<name>A0A1I3NHH9_9GAMM</name>
<dbReference type="GO" id="GO:0004746">
    <property type="term" value="F:riboflavin synthase activity"/>
    <property type="evidence" value="ECO:0007669"/>
    <property type="project" value="UniProtKB-UniRule"/>
</dbReference>
<feature type="domain" description="Lumazine-binding" evidence="11">
    <location>
        <begin position="98"/>
        <end position="195"/>
    </location>
</feature>
<evidence type="ECO:0000256" key="7">
    <source>
        <dbReference type="ARBA" id="ARBA00022679"/>
    </source>
</evidence>
<dbReference type="InterPro" id="IPR001783">
    <property type="entry name" value="Lumazine-bd"/>
</dbReference>
<dbReference type="EMBL" id="FORG01000005">
    <property type="protein sequence ID" value="SFJ08615.1"/>
    <property type="molecule type" value="Genomic_DNA"/>
</dbReference>
<dbReference type="EMBL" id="NITY01000001">
    <property type="protein sequence ID" value="PHM45679.1"/>
    <property type="molecule type" value="Genomic_DNA"/>
</dbReference>
<proteinExistence type="predicted"/>
<dbReference type="RefSeq" id="WP_092509412.1">
    <property type="nucleotide sequence ID" value="NZ_CAWNQB010000001.1"/>
</dbReference>
<dbReference type="STRING" id="351675.SAMN05421680_105199"/>
<keyword evidence="8" id="KW-0677">Repeat</keyword>
<dbReference type="UniPathway" id="UPA00275">
    <property type="reaction ID" value="UER00405"/>
</dbReference>
<dbReference type="Proteomes" id="UP000198919">
    <property type="component" value="Unassembled WGS sequence"/>
</dbReference>
<comment type="pathway">
    <text evidence="3">Cofactor biosynthesis; riboflavin biosynthesis; riboflavin from 2-hydroxy-3-oxobutyl phosphate and 5-amino-6-(D-ribitylamino)uracil: step 2/2.</text>
</comment>
<dbReference type="SUPFAM" id="SSF63380">
    <property type="entry name" value="Riboflavin synthase domain-like"/>
    <property type="match status" value="2"/>
</dbReference>
<evidence type="ECO:0000313" key="14">
    <source>
        <dbReference type="Proteomes" id="UP000198919"/>
    </source>
</evidence>
<keyword evidence="15" id="KW-1185">Reference proteome</keyword>
<dbReference type="Proteomes" id="UP000224607">
    <property type="component" value="Unassembled WGS sequence"/>
</dbReference>
<evidence type="ECO:0000256" key="6">
    <source>
        <dbReference type="ARBA" id="ARBA00022619"/>
    </source>
</evidence>
<dbReference type="Pfam" id="PF00677">
    <property type="entry name" value="Lum_binding"/>
    <property type="match status" value="2"/>
</dbReference>
<evidence type="ECO:0000256" key="5">
    <source>
        <dbReference type="ARBA" id="ARBA00013950"/>
    </source>
</evidence>
<gene>
    <name evidence="13" type="ORF">SAMN05421680_105199</name>
    <name evidence="12" type="ORF">Xmau_00060</name>
</gene>
<dbReference type="AlphaFoldDB" id="A0A1I3NHH9"/>
<feature type="repeat" description="Lumazine-binding" evidence="10">
    <location>
        <begin position="1"/>
        <end position="97"/>
    </location>
</feature>
<dbReference type="Gene3D" id="2.40.30.20">
    <property type="match status" value="2"/>
</dbReference>
<evidence type="ECO:0000256" key="9">
    <source>
        <dbReference type="NCBIfam" id="TIGR00187"/>
    </source>
</evidence>
<dbReference type="PROSITE" id="PS51177">
    <property type="entry name" value="LUMAZINE_BIND"/>
    <property type="match status" value="2"/>
</dbReference>
<dbReference type="PANTHER" id="PTHR21098">
    <property type="entry name" value="RIBOFLAVIN SYNTHASE ALPHA CHAIN"/>
    <property type="match status" value="1"/>
</dbReference>
<evidence type="ECO:0000313" key="15">
    <source>
        <dbReference type="Proteomes" id="UP000224607"/>
    </source>
</evidence>
<dbReference type="OrthoDB" id="9788537at2"/>
<evidence type="ECO:0000256" key="2">
    <source>
        <dbReference type="ARBA" id="ARBA00002803"/>
    </source>
</evidence>
<organism evidence="13 14">
    <name type="scientific">Xenorhabdus mauleonii</name>
    <dbReference type="NCBI Taxonomy" id="351675"/>
    <lineage>
        <taxon>Bacteria</taxon>
        <taxon>Pseudomonadati</taxon>
        <taxon>Pseudomonadota</taxon>
        <taxon>Gammaproteobacteria</taxon>
        <taxon>Enterobacterales</taxon>
        <taxon>Morganellaceae</taxon>
        <taxon>Xenorhabdus</taxon>
    </lineage>
</organism>
<evidence type="ECO:0000256" key="3">
    <source>
        <dbReference type="ARBA" id="ARBA00004887"/>
    </source>
</evidence>
<dbReference type="GO" id="GO:0009231">
    <property type="term" value="P:riboflavin biosynthetic process"/>
    <property type="evidence" value="ECO:0007669"/>
    <property type="project" value="UniProtKB-UniPathway"/>
</dbReference>
<dbReference type="InterPro" id="IPR023366">
    <property type="entry name" value="ATP_synth_asu-like_sf"/>
</dbReference>
<dbReference type="InterPro" id="IPR017938">
    <property type="entry name" value="Riboflavin_synthase-like_b-brl"/>
</dbReference>
<dbReference type="PANTHER" id="PTHR21098:SF0">
    <property type="entry name" value="RIBOFLAVIN SYNTHASE"/>
    <property type="match status" value="1"/>
</dbReference>
<dbReference type="GO" id="GO:0005829">
    <property type="term" value="C:cytosol"/>
    <property type="evidence" value="ECO:0007669"/>
    <property type="project" value="TreeGrafter"/>
</dbReference>
<comment type="catalytic activity">
    <reaction evidence="1">
        <text>2 6,7-dimethyl-8-(1-D-ribityl)lumazine + H(+) = 5-amino-6-(D-ribitylamino)uracil + riboflavin</text>
        <dbReference type="Rhea" id="RHEA:20772"/>
        <dbReference type="ChEBI" id="CHEBI:15378"/>
        <dbReference type="ChEBI" id="CHEBI:15934"/>
        <dbReference type="ChEBI" id="CHEBI:57986"/>
        <dbReference type="ChEBI" id="CHEBI:58201"/>
        <dbReference type="EC" id="2.5.1.9"/>
    </reaction>
</comment>
<reference evidence="13" key="2">
    <citation type="submission" date="2016-10" db="EMBL/GenBank/DDBJ databases">
        <authorList>
            <person name="de Groot N.N."/>
        </authorList>
    </citation>
    <scope>NUCLEOTIDE SEQUENCE [LARGE SCALE GENOMIC DNA]</scope>
    <source>
        <strain evidence="13">DSM 17908</strain>
    </source>
</reference>
<protein>
    <recommendedName>
        <fullName evidence="5 9">Riboflavin synthase</fullName>
        <ecNumber evidence="4 9">2.5.1.9</ecNumber>
    </recommendedName>
</protein>
<feature type="domain" description="Lumazine-binding" evidence="11">
    <location>
        <begin position="1"/>
        <end position="97"/>
    </location>
</feature>
<evidence type="ECO:0000259" key="11">
    <source>
        <dbReference type="PROSITE" id="PS51177"/>
    </source>
</evidence>
<evidence type="ECO:0000313" key="13">
    <source>
        <dbReference type="EMBL" id="SFJ08615.1"/>
    </source>
</evidence>
<reference evidence="12 15" key="3">
    <citation type="journal article" date="2017" name="Nat. Microbiol.">
        <title>Natural product diversity associated with the nematode symbionts Photorhabdus and Xenorhabdus.</title>
        <authorList>
            <person name="Tobias N.J."/>
            <person name="Wolff H."/>
            <person name="Djahanschiri B."/>
            <person name="Grundmann F."/>
            <person name="Kronenwerth M."/>
            <person name="Shi Y.M."/>
            <person name="Simonyi S."/>
            <person name="Grun P."/>
            <person name="Shapiro-Ilan D."/>
            <person name="Pidot S.J."/>
            <person name="Stinear T.P."/>
            <person name="Ebersberger I."/>
            <person name="Bode H.B."/>
        </authorList>
    </citation>
    <scope>NUCLEOTIDE SEQUENCE [LARGE SCALE GENOMIC DNA]</scope>
    <source>
        <strain evidence="12 15">DSM 17908</strain>
    </source>
</reference>
<dbReference type="CDD" id="cd00402">
    <property type="entry name" value="Riboflavin_synthase_like"/>
    <property type="match status" value="1"/>
</dbReference>
<dbReference type="PIRSF" id="PIRSF000498">
    <property type="entry name" value="Riboflavin_syn_A"/>
    <property type="match status" value="1"/>
</dbReference>
<evidence type="ECO:0000256" key="8">
    <source>
        <dbReference type="ARBA" id="ARBA00022737"/>
    </source>
</evidence>
<keyword evidence="7" id="KW-0808">Transferase</keyword>
<dbReference type="FunFam" id="2.40.30.20:FF:000005">
    <property type="entry name" value="Riboflavin synthase, alpha subunit"/>
    <property type="match status" value="1"/>
</dbReference>
<evidence type="ECO:0000313" key="12">
    <source>
        <dbReference type="EMBL" id="PHM45679.1"/>
    </source>
</evidence>
<dbReference type="NCBIfam" id="NF006767">
    <property type="entry name" value="PRK09289.1"/>
    <property type="match status" value="1"/>
</dbReference>
<feature type="repeat" description="Lumazine-binding" evidence="10">
    <location>
        <begin position="98"/>
        <end position="195"/>
    </location>
</feature>
<dbReference type="EC" id="2.5.1.9" evidence="4 9"/>
<dbReference type="FunFam" id="2.40.30.20:FF:000003">
    <property type="entry name" value="Riboflavin synthase, alpha subunit"/>
    <property type="match status" value="1"/>
</dbReference>